<reference evidence="1" key="1">
    <citation type="submission" date="2022-04" db="EMBL/GenBank/DDBJ databases">
        <title>Jade perch genome.</title>
        <authorList>
            <person name="Chao B."/>
        </authorList>
    </citation>
    <scope>NUCLEOTIDE SEQUENCE</scope>
    <source>
        <strain evidence="1">CB-2022</strain>
    </source>
</reference>
<dbReference type="EMBL" id="CM041538">
    <property type="protein sequence ID" value="KAI3368279.1"/>
    <property type="molecule type" value="Genomic_DNA"/>
</dbReference>
<accession>A0ACB8WKJ2</accession>
<comment type="caution">
    <text evidence="1">The sequence shown here is derived from an EMBL/GenBank/DDBJ whole genome shotgun (WGS) entry which is preliminary data.</text>
</comment>
<name>A0ACB8WKJ2_9TELE</name>
<protein>
    <submittedName>
        <fullName evidence="1">Uncharacterized protein</fullName>
    </submittedName>
</protein>
<gene>
    <name evidence="1" type="ORF">L3Q82_007824</name>
</gene>
<evidence type="ECO:0000313" key="1">
    <source>
        <dbReference type="EMBL" id="KAI3368279.1"/>
    </source>
</evidence>
<proteinExistence type="predicted"/>
<organism evidence="1 2">
    <name type="scientific">Scortum barcoo</name>
    <name type="common">barcoo grunter</name>
    <dbReference type="NCBI Taxonomy" id="214431"/>
    <lineage>
        <taxon>Eukaryota</taxon>
        <taxon>Metazoa</taxon>
        <taxon>Chordata</taxon>
        <taxon>Craniata</taxon>
        <taxon>Vertebrata</taxon>
        <taxon>Euteleostomi</taxon>
        <taxon>Actinopterygii</taxon>
        <taxon>Neopterygii</taxon>
        <taxon>Teleostei</taxon>
        <taxon>Neoteleostei</taxon>
        <taxon>Acanthomorphata</taxon>
        <taxon>Eupercaria</taxon>
        <taxon>Centrarchiformes</taxon>
        <taxon>Terapontoidei</taxon>
        <taxon>Terapontidae</taxon>
        <taxon>Scortum</taxon>
    </lineage>
</organism>
<evidence type="ECO:0000313" key="2">
    <source>
        <dbReference type="Proteomes" id="UP000831701"/>
    </source>
</evidence>
<dbReference type="Proteomes" id="UP000831701">
    <property type="component" value="Chromosome 8"/>
</dbReference>
<sequence length="105" mass="10909">MSHREEASGKTQDTLERLCLSAGLGTPRGPPGRAGGSVWEVTVVVKKPLSSKLLQSPLLGLEEIPDGPSLAFTSCPRSGLLTQPAAASLLQKFRKGISSAAVIVT</sequence>
<keyword evidence="2" id="KW-1185">Reference proteome</keyword>